<evidence type="ECO:0000256" key="1">
    <source>
        <dbReference type="ARBA" id="ARBA00022734"/>
    </source>
</evidence>
<evidence type="ECO:0000313" key="5">
    <source>
        <dbReference type="Proteomes" id="UP001356427"/>
    </source>
</evidence>
<evidence type="ECO:0000259" key="3">
    <source>
        <dbReference type="PROSITE" id="PS50041"/>
    </source>
</evidence>
<dbReference type="GO" id="GO:0030246">
    <property type="term" value="F:carbohydrate binding"/>
    <property type="evidence" value="ECO:0007669"/>
    <property type="project" value="UniProtKB-KW"/>
</dbReference>
<protein>
    <recommendedName>
        <fullName evidence="3">C-type lectin domain-containing protein</fullName>
    </recommendedName>
</protein>
<dbReference type="Pfam" id="PF00059">
    <property type="entry name" value="Lectin_C"/>
    <property type="match status" value="1"/>
</dbReference>
<dbReference type="InterPro" id="IPR033989">
    <property type="entry name" value="CD209-like_CTLD"/>
</dbReference>
<dbReference type="PANTHER" id="PTHR22803">
    <property type="entry name" value="MANNOSE, PHOSPHOLIPASE, LECTIN RECEPTOR RELATED"/>
    <property type="match status" value="1"/>
</dbReference>
<evidence type="ECO:0000313" key="4">
    <source>
        <dbReference type="EMBL" id="KAK6291912.1"/>
    </source>
</evidence>
<keyword evidence="1" id="KW-0430">Lectin</keyword>
<dbReference type="SMART" id="SM00034">
    <property type="entry name" value="CLECT"/>
    <property type="match status" value="1"/>
</dbReference>
<keyword evidence="2" id="KW-0175">Coiled coil</keyword>
<dbReference type="InterPro" id="IPR050111">
    <property type="entry name" value="C-type_lectin/snaclec_domain"/>
</dbReference>
<dbReference type="InterPro" id="IPR016187">
    <property type="entry name" value="CTDL_fold"/>
</dbReference>
<dbReference type="PROSITE" id="PS50041">
    <property type="entry name" value="C_TYPE_LECTIN_2"/>
    <property type="match status" value="1"/>
</dbReference>
<dbReference type="CDD" id="cd03590">
    <property type="entry name" value="CLECT_DC-SIGN_like"/>
    <property type="match status" value="1"/>
</dbReference>
<sequence>MCRENIQASPDQYISDASNMTSLHAEEARFNQMKENLTGKLHELQDNYKRLQNESHNITVQKELLSSGLQDCKANLTRVKDLLPTIQGNQKECNADKKPCSPGWEFYNGSCYYYSKDKLTWEQSQYACIRDGGHLVIIESSQEQAFIIDKLVKVTDFDNSPWIGLTDEKQEGVWVWMDNTTLDDNIKFWDPNTETIPSRPEPNDWTPGEDCARIGQSCSRRIKCWFDFACAEPSKRICESRAVCESLAATP</sequence>
<dbReference type="InterPro" id="IPR001304">
    <property type="entry name" value="C-type_lectin-like"/>
</dbReference>
<dbReference type="Proteomes" id="UP001356427">
    <property type="component" value="Unassembled WGS sequence"/>
</dbReference>
<accession>A0AAN8KI92</accession>
<feature type="coiled-coil region" evidence="2">
    <location>
        <begin position="27"/>
        <end position="61"/>
    </location>
</feature>
<dbReference type="SUPFAM" id="SSF56436">
    <property type="entry name" value="C-type lectin-like"/>
    <property type="match status" value="1"/>
</dbReference>
<comment type="caution">
    <text evidence="4">The sequence shown here is derived from an EMBL/GenBank/DDBJ whole genome shotgun (WGS) entry which is preliminary data.</text>
</comment>
<dbReference type="EMBL" id="JAGTTL010000039">
    <property type="protein sequence ID" value="KAK6291912.1"/>
    <property type="molecule type" value="Genomic_DNA"/>
</dbReference>
<reference evidence="4 5" key="1">
    <citation type="submission" date="2021-04" db="EMBL/GenBank/DDBJ databases">
        <authorList>
            <person name="De Guttry C."/>
            <person name="Zahm M."/>
            <person name="Klopp C."/>
            <person name="Cabau C."/>
            <person name="Louis A."/>
            <person name="Berthelot C."/>
            <person name="Parey E."/>
            <person name="Roest Crollius H."/>
            <person name="Montfort J."/>
            <person name="Robinson-Rechavi M."/>
            <person name="Bucao C."/>
            <person name="Bouchez O."/>
            <person name="Gislard M."/>
            <person name="Lluch J."/>
            <person name="Milhes M."/>
            <person name="Lampietro C."/>
            <person name="Lopez Roques C."/>
            <person name="Donnadieu C."/>
            <person name="Braasch I."/>
            <person name="Desvignes T."/>
            <person name="Postlethwait J."/>
            <person name="Bobe J."/>
            <person name="Wedekind C."/>
            <person name="Guiguen Y."/>
        </authorList>
    </citation>
    <scope>NUCLEOTIDE SEQUENCE [LARGE SCALE GENOMIC DNA]</scope>
    <source>
        <strain evidence="4">Cs_M1</strain>
        <tissue evidence="4">Blood</tissue>
    </source>
</reference>
<dbReference type="InterPro" id="IPR016186">
    <property type="entry name" value="C-type_lectin-like/link_sf"/>
</dbReference>
<gene>
    <name evidence="4" type="ORF">J4Q44_G00376970</name>
</gene>
<dbReference type="AlphaFoldDB" id="A0AAN8KI92"/>
<feature type="domain" description="C-type lectin" evidence="3">
    <location>
        <begin position="107"/>
        <end position="239"/>
    </location>
</feature>
<name>A0AAN8KI92_9TELE</name>
<keyword evidence="5" id="KW-1185">Reference proteome</keyword>
<dbReference type="Gene3D" id="3.10.100.10">
    <property type="entry name" value="Mannose-Binding Protein A, subunit A"/>
    <property type="match status" value="1"/>
</dbReference>
<organism evidence="4 5">
    <name type="scientific">Coregonus suidteri</name>
    <dbReference type="NCBI Taxonomy" id="861788"/>
    <lineage>
        <taxon>Eukaryota</taxon>
        <taxon>Metazoa</taxon>
        <taxon>Chordata</taxon>
        <taxon>Craniata</taxon>
        <taxon>Vertebrata</taxon>
        <taxon>Euteleostomi</taxon>
        <taxon>Actinopterygii</taxon>
        <taxon>Neopterygii</taxon>
        <taxon>Teleostei</taxon>
        <taxon>Protacanthopterygii</taxon>
        <taxon>Salmoniformes</taxon>
        <taxon>Salmonidae</taxon>
        <taxon>Coregoninae</taxon>
        <taxon>Coregonus</taxon>
    </lineage>
</organism>
<evidence type="ECO:0000256" key="2">
    <source>
        <dbReference type="SAM" id="Coils"/>
    </source>
</evidence>
<proteinExistence type="predicted"/>